<dbReference type="KEGG" id="nhe:NECHADRAFT_89503"/>
<dbReference type="EMBL" id="GG699060">
    <property type="protein sequence ID" value="EEU33431.1"/>
    <property type="molecule type" value="Genomic_DNA"/>
</dbReference>
<protein>
    <submittedName>
        <fullName evidence="1">Uncharacterized protein</fullName>
    </submittedName>
</protein>
<proteinExistence type="predicted"/>
<sequence>MKAFMRASIGNDDIADYLTPEFGLRCRRLSPSNEYMEGFTKGNAQLVKSSVTRFTKTVSYSVWMNQWSKDGSFVIKRLGNGKIVKSIKGRTGKSGNQIAQPASFSESWFQV</sequence>
<dbReference type="GeneID" id="9666665"/>
<dbReference type="HOGENOM" id="CLU_2159052_0_0_1"/>
<reference evidence="1 2" key="1">
    <citation type="journal article" date="2009" name="PLoS Genet.">
        <title>The genome of Nectria haematococca: contribution of supernumerary chromosomes to gene expansion.</title>
        <authorList>
            <person name="Coleman J.J."/>
            <person name="Rounsley S.D."/>
            <person name="Rodriguez-Carres M."/>
            <person name="Kuo A."/>
            <person name="Wasmann C.C."/>
            <person name="Grimwood J."/>
            <person name="Schmutz J."/>
            <person name="Taga M."/>
            <person name="White G.J."/>
            <person name="Zhou S."/>
            <person name="Schwartz D.C."/>
            <person name="Freitag M."/>
            <person name="Ma L.J."/>
            <person name="Danchin E.G."/>
            <person name="Henrissat B."/>
            <person name="Coutinho P.M."/>
            <person name="Nelson D.R."/>
            <person name="Straney D."/>
            <person name="Napoli C.A."/>
            <person name="Barker B.M."/>
            <person name="Gribskov M."/>
            <person name="Rep M."/>
            <person name="Kroken S."/>
            <person name="Molnar I."/>
            <person name="Rensing C."/>
            <person name="Kennell J.C."/>
            <person name="Zamora J."/>
            <person name="Farman M.L."/>
            <person name="Selker E.U."/>
            <person name="Salamov A."/>
            <person name="Shapiro H."/>
            <person name="Pangilinan J."/>
            <person name="Lindquist E."/>
            <person name="Lamers C."/>
            <person name="Grigoriev I.V."/>
            <person name="Geiser D.M."/>
            <person name="Covert S.F."/>
            <person name="Temporini E."/>
            <person name="Vanetten H.D."/>
        </authorList>
    </citation>
    <scope>NUCLEOTIDE SEQUENCE [LARGE SCALE GENOMIC DNA]</scope>
    <source>
        <strain evidence="2">ATCC MYA-4622 / CBS 123669 / FGSC 9596 / NRRL 45880 / 77-13-4</strain>
    </source>
</reference>
<evidence type="ECO:0000313" key="2">
    <source>
        <dbReference type="Proteomes" id="UP000005206"/>
    </source>
</evidence>
<name>C7ZRC4_FUSV7</name>
<dbReference type="Proteomes" id="UP000005206">
    <property type="component" value="Unassembled WGS sequence"/>
</dbReference>
<organism evidence="1 2">
    <name type="scientific">Fusarium vanettenii (strain ATCC MYA-4622 / CBS 123669 / FGSC 9596 / NRRL 45880 / 77-13-4)</name>
    <name type="common">Fusarium solani subsp. pisi</name>
    <dbReference type="NCBI Taxonomy" id="660122"/>
    <lineage>
        <taxon>Eukaryota</taxon>
        <taxon>Fungi</taxon>
        <taxon>Dikarya</taxon>
        <taxon>Ascomycota</taxon>
        <taxon>Pezizomycotina</taxon>
        <taxon>Sordariomycetes</taxon>
        <taxon>Hypocreomycetidae</taxon>
        <taxon>Hypocreales</taxon>
        <taxon>Nectriaceae</taxon>
        <taxon>Fusarium</taxon>
        <taxon>Fusarium solani species complex</taxon>
        <taxon>Fusarium vanettenii</taxon>
    </lineage>
</organism>
<dbReference type="AlphaFoldDB" id="C7ZRC4"/>
<dbReference type="RefSeq" id="XP_003039144.1">
    <property type="nucleotide sequence ID" value="XM_003039098.1"/>
</dbReference>
<dbReference type="VEuPathDB" id="FungiDB:NECHADRAFT_89503"/>
<accession>C7ZRC4</accession>
<dbReference type="OrthoDB" id="74360at2759"/>
<gene>
    <name evidence="1" type="ORF">NECHADRAFT_89503</name>
</gene>
<dbReference type="InParanoid" id="C7ZRC4"/>
<evidence type="ECO:0000313" key="1">
    <source>
        <dbReference type="EMBL" id="EEU33431.1"/>
    </source>
</evidence>
<keyword evidence="2" id="KW-1185">Reference proteome</keyword>